<protein>
    <submittedName>
        <fullName evidence="1">Uncharacterized protein</fullName>
    </submittedName>
</protein>
<proteinExistence type="predicted"/>
<dbReference type="EMBL" id="CP042997">
    <property type="protein sequence ID" value="QEH37310.1"/>
    <property type="molecule type" value="Genomic_DNA"/>
</dbReference>
<reference evidence="1 2" key="1">
    <citation type="submission" date="2019-08" db="EMBL/GenBank/DDBJ databases">
        <title>Deep-cultivation of Planctomycetes and their phenomic and genomic characterization uncovers novel biology.</title>
        <authorList>
            <person name="Wiegand S."/>
            <person name="Jogler M."/>
            <person name="Boedeker C."/>
            <person name="Pinto D."/>
            <person name="Vollmers J."/>
            <person name="Rivas-Marin E."/>
            <person name="Kohn T."/>
            <person name="Peeters S.H."/>
            <person name="Heuer A."/>
            <person name="Rast P."/>
            <person name="Oberbeckmann S."/>
            <person name="Bunk B."/>
            <person name="Jeske O."/>
            <person name="Meyerdierks A."/>
            <person name="Storesund J.E."/>
            <person name="Kallscheuer N."/>
            <person name="Luecker S."/>
            <person name="Lage O.M."/>
            <person name="Pohl T."/>
            <person name="Merkel B.J."/>
            <person name="Hornburger P."/>
            <person name="Mueller R.-W."/>
            <person name="Bruemmer F."/>
            <person name="Labrenz M."/>
            <person name="Spormann A.M."/>
            <person name="Op den Camp H."/>
            <person name="Overmann J."/>
            <person name="Amann R."/>
            <person name="Jetten M.S.M."/>
            <person name="Mascher T."/>
            <person name="Medema M.H."/>
            <person name="Devos D.P."/>
            <person name="Kaster A.-K."/>
            <person name="Ovreas L."/>
            <person name="Rohde M."/>
            <person name="Galperin M.Y."/>
            <person name="Jogler C."/>
        </authorList>
    </citation>
    <scope>NUCLEOTIDE SEQUENCE [LARGE SCALE GENOMIC DNA]</scope>
    <source>
        <strain evidence="1 2">OJF2</strain>
    </source>
</reference>
<dbReference type="OrthoDB" id="370799at2"/>
<dbReference type="Proteomes" id="UP000324233">
    <property type="component" value="Chromosome"/>
</dbReference>
<evidence type="ECO:0000313" key="1">
    <source>
        <dbReference type="EMBL" id="QEH37310.1"/>
    </source>
</evidence>
<evidence type="ECO:0000313" key="2">
    <source>
        <dbReference type="Proteomes" id="UP000324233"/>
    </source>
</evidence>
<dbReference type="RefSeq" id="WP_148596884.1">
    <property type="nucleotide sequence ID" value="NZ_CP042997.1"/>
</dbReference>
<accession>A0A5B9WBQ4</accession>
<dbReference type="KEGG" id="agv:OJF2_59000"/>
<keyword evidence="2" id="KW-1185">Reference proteome</keyword>
<sequence>MRSDYDEMGLGREAVLAHLEQGKPLNGLMTSPGATAALVVDSIAAVALDAHGGLGPTLIRHAPPRPKLLNALTAGSLAGLFPGASRRSLLALSAGLLQVHDFWEESHSAAQEADDLGEKHFSAYWHGIAHRREPDAGNASYWFRRVGRHAIFADLREEAVAIFKAAGDDRSGGRLMGGGGWDPYEMIKLCTSARPGTPVEALARRLQRAEMHLLLVANADALQGD</sequence>
<dbReference type="AlphaFoldDB" id="A0A5B9WBQ4"/>
<name>A0A5B9WBQ4_9BACT</name>
<gene>
    <name evidence="1" type="ORF">OJF2_59000</name>
</gene>
<organism evidence="1 2">
    <name type="scientific">Aquisphaera giovannonii</name>
    <dbReference type="NCBI Taxonomy" id="406548"/>
    <lineage>
        <taxon>Bacteria</taxon>
        <taxon>Pseudomonadati</taxon>
        <taxon>Planctomycetota</taxon>
        <taxon>Planctomycetia</taxon>
        <taxon>Isosphaerales</taxon>
        <taxon>Isosphaeraceae</taxon>
        <taxon>Aquisphaera</taxon>
    </lineage>
</organism>